<proteinExistence type="predicted"/>
<feature type="region of interest" description="Disordered" evidence="1">
    <location>
        <begin position="90"/>
        <end position="109"/>
    </location>
</feature>
<evidence type="ECO:0000256" key="1">
    <source>
        <dbReference type="SAM" id="MobiDB-lite"/>
    </source>
</evidence>
<accession>A0A7R7GXS8</accession>
<protein>
    <submittedName>
        <fullName evidence="2">Uncharacterized protein</fullName>
    </submittedName>
</protein>
<name>A0A7R7GXS8_9MYCO</name>
<dbReference type="Proteomes" id="UP000595446">
    <property type="component" value="Chromosome"/>
</dbReference>
<evidence type="ECO:0000313" key="2">
    <source>
        <dbReference type="EMBL" id="BCO37831.1"/>
    </source>
</evidence>
<keyword evidence="3" id="KW-1185">Reference proteome</keyword>
<sequence length="123" mass="12879">MVTAGEGGRARLASSGALYDGYHPEMEAAHIRNAARLEQLLHRGWPTAAHVGIDSGELSSLLICDADGVDDRRSEVGLGPLTEQIAHQRSQAIASDERPPADSATARGIRDVASPRGLGCVIG</sequence>
<reference evidence="2 3" key="1">
    <citation type="submission" date="2020-12" db="EMBL/GenBank/DDBJ databases">
        <title>Complete genome sequence of Mycobacterium heckeshornense JCM 15655T, closely related to a pathogenic non-tuberculous mycobacterial species Mycobacterium xenopi.</title>
        <authorList>
            <person name="Yoshida M."/>
            <person name="Fukano H."/>
            <person name="Asakura T."/>
            <person name="Suzuki M."/>
            <person name="Hoshino Y."/>
        </authorList>
    </citation>
    <scope>NUCLEOTIDE SEQUENCE [LARGE SCALE GENOMIC DNA]</scope>
    <source>
        <strain evidence="2 3">JCM 15655</strain>
    </source>
</reference>
<dbReference type="EMBL" id="AP024237">
    <property type="protein sequence ID" value="BCO37831.1"/>
    <property type="molecule type" value="Genomic_DNA"/>
</dbReference>
<dbReference type="AlphaFoldDB" id="A0A7R7GXS8"/>
<gene>
    <name evidence="2" type="ORF">MHEC_42640</name>
</gene>
<organism evidence="2 3">
    <name type="scientific">Mycobacterium heckeshornense</name>
    <dbReference type="NCBI Taxonomy" id="110505"/>
    <lineage>
        <taxon>Bacteria</taxon>
        <taxon>Bacillati</taxon>
        <taxon>Actinomycetota</taxon>
        <taxon>Actinomycetes</taxon>
        <taxon>Mycobacteriales</taxon>
        <taxon>Mycobacteriaceae</taxon>
        <taxon>Mycobacterium</taxon>
    </lineage>
</organism>
<evidence type="ECO:0000313" key="3">
    <source>
        <dbReference type="Proteomes" id="UP000595446"/>
    </source>
</evidence>